<feature type="transmembrane region" description="Helical" evidence="1">
    <location>
        <begin position="6"/>
        <end position="28"/>
    </location>
</feature>
<evidence type="ECO:0000313" key="2">
    <source>
        <dbReference type="EMBL" id="CAB5223881.1"/>
    </source>
</evidence>
<reference evidence="2" key="1">
    <citation type="submission" date="2020-05" db="EMBL/GenBank/DDBJ databases">
        <authorList>
            <person name="Chiriac C."/>
            <person name="Salcher M."/>
            <person name="Ghai R."/>
            <person name="Kavagutti S V."/>
        </authorList>
    </citation>
    <scope>NUCLEOTIDE SEQUENCE</scope>
</reference>
<organism evidence="2">
    <name type="scientific">uncultured Caudovirales phage</name>
    <dbReference type="NCBI Taxonomy" id="2100421"/>
    <lineage>
        <taxon>Viruses</taxon>
        <taxon>Duplodnaviria</taxon>
        <taxon>Heunggongvirae</taxon>
        <taxon>Uroviricota</taxon>
        <taxon>Caudoviricetes</taxon>
        <taxon>Peduoviridae</taxon>
        <taxon>Maltschvirus</taxon>
        <taxon>Maltschvirus maltsch</taxon>
    </lineage>
</organism>
<keyword evidence="1" id="KW-0812">Transmembrane</keyword>
<sequence length="63" mass="6982">MTAQDWAAVVAVALTVIGSFIGAVKWLVKHYLNELKPNSGSSMRDQITALEARVETIIRILER</sequence>
<gene>
    <name evidence="2" type="ORF">UFOVP737_13</name>
</gene>
<proteinExistence type="predicted"/>
<accession>A0A6J7X0C3</accession>
<dbReference type="EMBL" id="LR798329">
    <property type="protein sequence ID" value="CAB5223881.1"/>
    <property type="molecule type" value="Genomic_DNA"/>
</dbReference>
<protein>
    <submittedName>
        <fullName evidence="2">Uncharacterized protein</fullName>
    </submittedName>
</protein>
<keyword evidence="1" id="KW-1133">Transmembrane helix</keyword>
<evidence type="ECO:0000256" key="1">
    <source>
        <dbReference type="SAM" id="Phobius"/>
    </source>
</evidence>
<keyword evidence="1" id="KW-0472">Membrane</keyword>
<name>A0A6J7X0C3_9CAUD</name>